<evidence type="ECO:0000256" key="1">
    <source>
        <dbReference type="SAM" id="MobiDB-lite"/>
    </source>
</evidence>
<gene>
    <name evidence="3" type="ORF">GCM10023082_50300</name>
</gene>
<evidence type="ECO:0000313" key="3">
    <source>
        <dbReference type="EMBL" id="GAA3747917.1"/>
    </source>
</evidence>
<dbReference type="Gene3D" id="1.10.260.40">
    <property type="entry name" value="lambda repressor-like DNA-binding domains"/>
    <property type="match status" value="1"/>
</dbReference>
<comment type="caution">
    <text evidence="3">The sequence shown here is derived from an EMBL/GenBank/DDBJ whole genome shotgun (WGS) entry which is preliminary data.</text>
</comment>
<dbReference type="InterPro" id="IPR043917">
    <property type="entry name" value="DUF5753"/>
</dbReference>
<dbReference type="InterPro" id="IPR001387">
    <property type="entry name" value="Cro/C1-type_HTH"/>
</dbReference>
<proteinExistence type="predicted"/>
<evidence type="ECO:0000259" key="2">
    <source>
        <dbReference type="PROSITE" id="PS50943"/>
    </source>
</evidence>
<dbReference type="Proteomes" id="UP001499884">
    <property type="component" value="Unassembled WGS sequence"/>
</dbReference>
<dbReference type="SMART" id="SM00530">
    <property type="entry name" value="HTH_XRE"/>
    <property type="match status" value="1"/>
</dbReference>
<sequence>MRSLHGTLSRMSHSESVQRARRDLGAKLRAMRKDQSLTGRALAEICGGWHPSKVSRIENGRAAASAADIRAWASACRQPEAASELIAAANNIASMYVEWRDMERKGLAKAQEHVIPLWEETKRFKAYAISYVPGPLQTEDYTRAVLAGIRVRRGLSDADFGNAVATRASKQKYLKNRQFRIVLEEDVLYTRYAEPSVMLNQLTRLIQVADYSSVSLGIIPRGADRGPAHKAQDFWVFDDSTVQVEIVSAFLTLKQRNEVGRYLDDFQRLSELAAASGAAIPLIAKAISAYS</sequence>
<dbReference type="Pfam" id="PF13560">
    <property type="entry name" value="HTH_31"/>
    <property type="match status" value="1"/>
</dbReference>
<dbReference type="SUPFAM" id="SSF47413">
    <property type="entry name" value="lambda repressor-like DNA-binding domains"/>
    <property type="match status" value="1"/>
</dbReference>
<reference evidence="4" key="1">
    <citation type="journal article" date="2019" name="Int. J. Syst. Evol. Microbiol.">
        <title>The Global Catalogue of Microorganisms (GCM) 10K type strain sequencing project: providing services to taxonomists for standard genome sequencing and annotation.</title>
        <authorList>
            <consortium name="The Broad Institute Genomics Platform"/>
            <consortium name="The Broad Institute Genome Sequencing Center for Infectious Disease"/>
            <person name="Wu L."/>
            <person name="Ma J."/>
        </authorList>
    </citation>
    <scope>NUCLEOTIDE SEQUENCE [LARGE SCALE GENOMIC DNA]</scope>
    <source>
        <strain evidence="4">JCM 30846</strain>
    </source>
</reference>
<feature type="domain" description="HTH cro/C1-type" evidence="2">
    <location>
        <begin position="28"/>
        <end position="83"/>
    </location>
</feature>
<dbReference type="EMBL" id="BAABEP010000045">
    <property type="protein sequence ID" value="GAA3747917.1"/>
    <property type="molecule type" value="Genomic_DNA"/>
</dbReference>
<dbReference type="Pfam" id="PF19054">
    <property type="entry name" value="DUF5753"/>
    <property type="match status" value="1"/>
</dbReference>
<evidence type="ECO:0000313" key="4">
    <source>
        <dbReference type="Proteomes" id="UP001499884"/>
    </source>
</evidence>
<feature type="region of interest" description="Disordered" evidence="1">
    <location>
        <begin position="1"/>
        <end position="20"/>
    </location>
</feature>
<dbReference type="CDD" id="cd00093">
    <property type="entry name" value="HTH_XRE"/>
    <property type="match status" value="1"/>
</dbReference>
<dbReference type="PROSITE" id="PS50943">
    <property type="entry name" value="HTH_CROC1"/>
    <property type="match status" value="1"/>
</dbReference>
<name>A0ABP7FTH6_9ACTN</name>
<dbReference type="InterPro" id="IPR010982">
    <property type="entry name" value="Lambda_DNA-bd_dom_sf"/>
</dbReference>
<organism evidence="3 4">
    <name type="scientific">Streptomyces tremellae</name>
    <dbReference type="NCBI Taxonomy" id="1124239"/>
    <lineage>
        <taxon>Bacteria</taxon>
        <taxon>Bacillati</taxon>
        <taxon>Actinomycetota</taxon>
        <taxon>Actinomycetes</taxon>
        <taxon>Kitasatosporales</taxon>
        <taxon>Streptomycetaceae</taxon>
        <taxon>Streptomyces</taxon>
    </lineage>
</organism>
<keyword evidence="4" id="KW-1185">Reference proteome</keyword>
<accession>A0ABP7FTH6</accession>
<protein>
    <submittedName>
        <fullName evidence="3">Helix-turn-helix transcriptional regulator</fullName>
    </submittedName>
</protein>